<evidence type="ECO:0008006" key="3">
    <source>
        <dbReference type="Google" id="ProtNLM"/>
    </source>
</evidence>
<dbReference type="Gene3D" id="3.90.1150.10">
    <property type="entry name" value="Aspartate Aminotransferase, domain 1"/>
    <property type="match status" value="1"/>
</dbReference>
<dbReference type="InterPro" id="IPR015422">
    <property type="entry name" value="PyrdxlP-dep_Trfase_small"/>
</dbReference>
<protein>
    <recommendedName>
        <fullName evidence="3">Selenocysteine lyase</fullName>
    </recommendedName>
</protein>
<dbReference type="SUPFAM" id="SSF53383">
    <property type="entry name" value="PLP-dependent transferases"/>
    <property type="match status" value="1"/>
</dbReference>
<reference evidence="1" key="1">
    <citation type="submission" date="2013-04" db="EMBL/GenBank/DDBJ databases">
        <title>The genome sequencing project of 58 acetic acid bacteria.</title>
        <authorList>
            <person name="Okamoto-Kainuma A."/>
            <person name="Ishikawa M."/>
            <person name="Umino S."/>
            <person name="Koizumi Y."/>
            <person name="Shiwa Y."/>
            <person name="Yoshikawa H."/>
            <person name="Matsutani M."/>
            <person name="Matsushita K."/>
        </authorList>
    </citation>
    <scope>NUCLEOTIDE SEQUENCE</scope>
    <source>
        <strain evidence="1">DSM 15669</strain>
    </source>
</reference>
<evidence type="ECO:0000313" key="1">
    <source>
        <dbReference type="EMBL" id="GBQ05163.1"/>
    </source>
</evidence>
<accession>A0ABQ0NWV7</accession>
<gene>
    <name evidence="1" type="ORF">AA15669_0337</name>
</gene>
<evidence type="ECO:0000313" key="2">
    <source>
        <dbReference type="Proteomes" id="UP001062901"/>
    </source>
</evidence>
<sequence length="363" mass="40899">MHKGEPINGFPQEITLIPIAIRTEDGKSRTREEIDQECRQIALQEAEKGRHVLLHRLDQSKTGMVAPSIHIVDELMEQLGEHITVVVDACQARVSPSRMTQWVQRGMMVMLTGSKFFTGPPFCGALLVPNFLVDQLRHTSLPTGLRHYSHRSEWPDHADNSALNEGYNLGLAFRWEAALAEMDALFAHSNETIRARLEHFMDYVKQALDHIPQVELIPPPSLGNDPLWDGIPTILSFLVSDPTTPNRPLSLEDARRLHRWLNADLSPWISEQNEEPSLFCVLGQPVPVAHTSLKGPAGALRFCAGARLVSGEPSHNHLNSTQRMARECRDVQRVLKKLQLILRHWTTLLEADPIPRYAPLSQP</sequence>
<dbReference type="Gene3D" id="3.40.640.10">
    <property type="entry name" value="Type I PLP-dependent aspartate aminotransferase-like (Major domain)"/>
    <property type="match status" value="1"/>
</dbReference>
<dbReference type="Proteomes" id="UP001062901">
    <property type="component" value="Unassembled WGS sequence"/>
</dbReference>
<organism evidence="1 2">
    <name type="scientific">Saccharibacter floricola DSM 15669</name>
    <dbReference type="NCBI Taxonomy" id="1123227"/>
    <lineage>
        <taxon>Bacteria</taxon>
        <taxon>Pseudomonadati</taxon>
        <taxon>Pseudomonadota</taxon>
        <taxon>Alphaproteobacteria</taxon>
        <taxon>Acetobacterales</taxon>
        <taxon>Acetobacteraceae</taxon>
        <taxon>Saccharibacter</taxon>
    </lineage>
</organism>
<dbReference type="EMBL" id="BAQD01000003">
    <property type="protein sequence ID" value="GBQ05163.1"/>
    <property type="molecule type" value="Genomic_DNA"/>
</dbReference>
<proteinExistence type="predicted"/>
<dbReference type="InterPro" id="IPR015424">
    <property type="entry name" value="PyrdxlP-dep_Trfase"/>
</dbReference>
<dbReference type="InterPro" id="IPR015421">
    <property type="entry name" value="PyrdxlP-dep_Trfase_major"/>
</dbReference>
<name>A0ABQ0NWV7_9PROT</name>
<keyword evidence="2" id="KW-1185">Reference proteome</keyword>
<comment type="caution">
    <text evidence="1">The sequence shown here is derived from an EMBL/GenBank/DDBJ whole genome shotgun (WGS) entry which is preliminary data.</text>
</comment>